<feature type="domain" description="Fe-S metabolism associated" evidence="2">
    <location>
        <begin position="13"/>
        <end position="131"/>
    </location>
</feature>
<reference evidence="4" key="1">
    <citation type="submission" date="2018-08" db="EMBL/GenBank/DDBJ databases">
        <authorList>
            <person name="Dai Z."/>
        </authorList>
    </citation>
    <scope>NUCLEOTIDE SEQUENCE [LARGE SCALE GENOMIC DNA]</scope>
    <source>
        <strain evidence="4">KPTW1</strain>
    </source>
</reference>
<comment type="caution">
    <text evidence="3">The sequence shown here is derived from an EMBL/GenBank/DDBJ whole genome shotgun (WGS) entry which is preliminary data.</text>
</comment>
<dbReference type="AlphaFoldDB" id="A0A3A1MK68"/>
<evidence type="ECO:0000313" key="3">
    <source>
        <dbReference type="EMBL" id="RIU86122.1"/>
    </source>
</evidence>
<dbReference type="Gene3D" id="3.90.1010.10">
    <property type="match status" value="1"/>
</dbReference>
<name>A0A3A1MK68_9FLAO</name>
<dbReference type="Pfam" id="PF02657">
    <property type="entry name" value="SufE"/>
    <property type="match status" value="1"/>
</dbReference>
<organism evidence="3 4">
    <name type="scientific">Candidatus Karelsulcia muelleri</name>
    <dbReference type="NCBI Taxonomy" id="336810"/>
    <lineage>
        <taxon>Bacteria</taxon>
        <taxon>Pseudomonadati</taxon>
        <taxon>Bacteroidota</taxon>
        <taxon>Flavobacteriia</taxon>
        <taxon>Flavobacteriales</taxon>
        <taxon>Candidatus Karelsulcia</taxon>
    </lineage>
</organism>
<dbReference type="Proteomes" id="UP000265496">
    <property type="component" value="Unassembled WGS sequence"/>
</dbReference>
<dbReference type="InterPro" id="IPR003808">
    <property type="entry name" value="Fe-S_metab-assoc_dom"/>
</dbReference>
<dbReference type="PANTHER" id="PTHR43597">
    <property type="entry name" value="SULFUR ACCEPTOR PROTEIN CSDE"/>
    <property type="match status" value="1"/>
</dbReference>
<gene>
    <name evidence="3" type="ORF">D2A33_00350</name>
</gene>
<evidence type="ECO:0000259" key="2">
    <source>
        <dbReference type="Pfam" id="PF02657"/>
    </source>
</evidence>
<protein>
    <submittedName>
        <fullName evidence="3">SufE family protein</fullName>
    </submittedName>
</protein>
<reference evidence="3 4" key="2">
    <citation type="submission" date="2018-10" db="EMBL/GenBank/DDBJ databases">
        <title>Draft genome sequence of Candidatus Sulcia muelleri from Kolla paulula, a vector of Xylella fastidiosa causing Pierces disease of grapevine in Taiwan.</title>
        <authorList>
            <person name="Shih H.-T."/>
        </authorList>
    </citation>
    <scope>NUCLEOTIDE SEQUENCE [LARGE SCALE GENOMIC DNA]</scope>
    <source>
        <strain evidence="3 4">KPTW1</strain>
    </source>
</reference>
<dbReference type="EMBL" id="QWZP01000003">
    <property type="protein sequence ID" value="RIU86122.1"/>
    <property type="molecule type" value="Genomic_DNA"/>
</dbReference>
<comment type="similarity">
    <text evidence="1">Belongs to the SufE family.</text>
</comment>
<evidence type="ECO:0000313" key="4">
    <source>
        <dbReference type="Proteomes" id="UP000265496"/>
    </source>
</evidence>
<accession>A0A3A1MK68</accession>
<proteinExistence type="inferred from homology"/>
<sequence>MNFLLKKEKKLIKKFFVLESLEEKYLFLIKIGKLLPLLNKKDLIDKYLINNCQSKIWFKLNHKNNKLIIKAYTEALIPRGLLFLITRIFSNSHTKDVLNYNYYLFIKKIGLNFVLSPLRSNGLLIILNKIKFYVLKNFIF</sequence>
<evidence type="ECO:0000256" key="1">
    <source>
        <dbReference type="ARBA" id="ARBA00010282"/>
    </source>
</evidence>
<dbReference type="RefSeq" id="WP_158366015.1">
    <property type="nucleotide sequence ID" value="NZ_QWZP01000003.1"/>
</dbReference>
<dbReference type="PANTHER" id="PTHR43597:SF5">
    <property type="entry name" value="SUFE-LIKE PROTEIN 2, CHLOROPLASTIC"/>
    <property type="match status" value="1"/>
</dbReference>
<dbReference type="SUPFAM" id="SSF82649">
    <property type="entry name" value="SufE/NifU"/>
    <property type="match status" value="1"/>
</dbReference>